<protein>
    <submittedName>
        <fullName evidence="2">Flagellar biosynthesis protein FlgA</fullName>
    </submittedName>
</protein>
<dbReference type="Proteomes" id="UP000249590">
    <property type="component" value="Unassembled WGS sequence"/>
</dbReference>
<comment type="caution">
    <text evidence="2">The sequence shown here is derived from an EMBL/GenBank/DDBJ whole genome shotgun (WGS) entry which is preliminary data.</text>
</comment>
<dbReference type="Gene3D" id="3.40.50.720">
    <property type="entry name" value="NAD(P)-binding Rossmann-like Domain"/>
    <property type="match status" value="1"/>
</dbReference>
<gene>
    <name evidence="2" type="ORF">DLJ53_11950</name>
</gene>
<keyword evidence="2" id="KW-0969">Cilium</keyword>
<dbReference type="EMBL" id="QHHQ01000002">
    <property type="protein sequence ID" value="RAI02081.1"/>
    <property type="molecule type" value="Genomic_DNA"/>
</dbReference>
<organism evidence="2 3">
    <name type="scientific">Acuticoccus sediminis</name>
    <dbReference type="NCBI Taxonomy" id="2184697"/>
    <lineage>
        <taxon>Bacteria</taxon>
        <taxon>Pseudomonadati</taxon>
        <taxon>Pseudomonadota</taxon>
        <taxon>Alphaproteobacteria</taxon>
        <taxon>Hyphomicrobiales</taxon>
        <taxon>Amorphaceae</taxon>
        <taxon>Acuticoccus</taxon>
    </lineage>
</organism>
<dbReference type="RefSeq" id="WP_111345399.1">
    <property type="nucleotide sequence ID" value="NZ_QHHQ01000002.1"/>
</dbReference>
<feature type="domain" description="Oxidoreductase DRL-like catalytic" evidence="1">
    <location>
        <begin position="154"/>
        <end position="194"/>
    </location>
</feature>
<sequence>MNFHAYYRDVKPVTTCLIGTGDFGNSFITQSERMALMSTRVAVDLDAGRAGKAFLAAGVDRARIAVCTTAGEAKAAWESGKAIATSDVAVALDLPVDVVVEATGDPEGGARHARMSIEADKHLVMVSKEADSVVGPGIAAMANARGRVVTPVDGDQPSLLIGLVTWAETLGFEIVAAGKSSEYDFVFDAARETIDSNGRVIDVPGFGALDRLGDRDCAGLVAERTRLAARLPQKLVPDLCEMTLVSNHTGLMADRADLHVPIARIEELPTLFRLQSEGGLLSEGRRIDVFQCMRAPHELSFAGGVFVVVRCTDRATWRLLAHKGHVLSRDGSTALLWLPRHLLGLEAATSVLDAAGHGVSSGAVALTPHTDLAMIADRDFAAGEVLHMGGHHHEVADASARMIPAAPLSAEAPAPFYLVSNRTLVRPVAKGEMFRLADVEIEPGSELLALRKSQDSHFFAAA</sequence>
<dbReference type="InterPro" id="IPR036291">
    <property type="entry name" value="NAD(P)-bd_dom_sf"/>
</dbReference>
<dbReference type="PANTHER" id="PTHR37850:SF2">
    <property type="entry name" value="SAF DOMAIN PROTEIN"/>
    <property type="match status" value="1"/>
</dbReference>
<proteinExistence type="predicted"/>
<dbReference type="Pfam" id="PF21135">
    <property type="entry name" value="DRL_cat"/>
    <property type="match status" value="2"/>
</dbReference>
<evidence type="ECO:0000313" key="2">
    <source>
        <dbReference type="EMBL" id="RAI02081.1"/>
    </source>
</evidence>
<dbReference type="InterPro" id="IPR048423">
    <property type="entry name" value="DRL_cat"/>
</dbReference>
<evidence type="ECO:0000259" key="1">
    <source>
        <dbReference type="Pfam" id="PF21135"/>
    </source>
</evidence>
<keyword evidence="2" id="KW-0282">Flagellum</keyword>
<dbReference type="SUPFAM" id="SSF51735">
    <property type="entry name" value="NAD(P)-binding Rossmann-fold domains"/>
    <property type="match status" value="1"/>
</dbReference>
<accession>A0A8B2NT21</accession>
<keyword evidence="3" id="KW-1185">Reference proteome</keyword>
<dbReference type="PANTHER" id="PTHR37850">
    <property type="entry name" value="STRU PROTEIN"/>
    <property type="match status" value="1"/>
</dbReference>
<keyword evidence="2" id="KW-0966">Cell projection</keyword>
<dbReference type="OrthoDB" id="9777844at2"/>
<dbReference type="AlphaFoldDB" id="A0A8B2NT21"/>
<evidence type="ECO:0000313" key="3">
    <source>
        <dbReference type="Proteomes" id="UP000249590"/>
    </source>
</evidence>
<reference evidence="2 3" key="1">
    <citation type="submission" date="2018-05" db="EMBL/GenBank/DDBJ databases">
        <title>Acuticoccus sediminis sp. nov., isolated from deep-sea sediment of Indian Ocean.</title>
        <authorList>
            <person name="Liu X."/>
            <person name="Lai Q."/>
            <person name="Du Y."/>
            <person name="Sun F."/>
            <person name="Zhang X."/>
            <person name="Wang S."/>
            <person name="Shao Z."/>
        </authorList>
    </citation>
    <scope>NUCLEOTIDE SEQUENCE [LARGE SCALE GENOMIC DNA]</scope>
    <source>
        <strain evidence="2 3">PTG4-2</strain>
    </source>
</reference>
<feature type="domain" description="Oxidoreductase DRL-like catalytic" evidence="1">
    <location>
        <begin position="240"/>
        <end position="347"/>
    </location>
</feature>
<name>A0A8B2NT21_9HYPH</name>